<evidence type="ECO:0000256" key="1">
    <source>
        <dbReference type="SAM" id="MobiDB-lite"/>
    </source>
</evidence>
<evidence type="ECO:0000313" key="2">
    <source>
        <dbReference type="EMBL" id="KAF6333331.1"/>
    </source>
</evidence>
<dbReference type="Proteomes" id="UP000585614">
    <property type="component" value="Unassembled WGS sequence"/>
</dbReference>
<name>A0A7J7W7Q3_RHIFE</name>
<dbReference type="EMBL" id="JACAGC010000011">
    <property type="protein sequence ID" value="KAF6333331.1"/>
    <property type="molecule type" value="Genomic_DNA"/>
</dbReference>
<proteinExistence type="predicted"/>
<protein>
    <submittedName>
        <fullName evidence="2">Uncharacterized protein</fullName>
    </submittedName>
</protein>
<feature type="region of interest" description="Disordered" evidence="1">
    <location>
        <begin position="1"/>
        <end position="34"/>
    </location>
</feature>
<evidence type="ECO:0000313" key="3">
    <source>
        <dbReference type="Proteomes" id="UP000585614"/>
    </source>
</evidence>
<comment type="caution">
    <text evidence="2">The sequence shown here is derived from an EMBL/GenBank/DDBJ whole genome shotgun (WGS) entry which is preliminary data.</text>
</comment>
<reference evidence="2 3" key="1">
    <citation type="journal article" date="2020" name="Nature">
        <title>Six reference-quality genomes reveal evolution of bat adaptations.</title>
        <authorList>
            <person name="Jebb D."/>
            <person name="Huang Z."/>
            <person name="Pippel M."/>
            <person name="Hughes G.M."/>
            <person name="Lavrichenko K."/>
            <person name="Devanna P."/>
            <person name="Winkler S."/>
            <person name="Jermiin L.S."/>
            <person name="Skirmuntt E.C."/>
            <person name="Katzourakis A."/>
            <person name="Burkitt-Gray L."/>
            <person name="Ray D.A."/>
            <person name="Sullivan K.A.M."/>
            <person name="Roscito J.G."/>
            <person name="Kirilenko B.M."/>
            <person name="Davalos L.M."/>
            <person name="Corthals A.P."/>
            <person name="Power M.L."/>
            <person name="Jones G."/>
            <person name="Ransome R.D."/>
            <person name="Dechmann D.K.N."/>
            <person name="Locatelli A.G."/>
            <person name="Puechmaille S.J."/>
            <person name="Fedrigo O."/>
            <person name="Jarvis E.D."/>
            <person name="Hiller M."/>
            <person name="Vernes S.C."/>
            <person name="Myers E.W."/>
            <person name="Teeling E.C."/>
        </authorList>
    </citation>
    <scope>NUCLEOTIDE SEQUENCE [LARGE SCALE GENOMIC DNA]</scope>
    <source>
        <strain evidence="2">MRhiFer1</strain>
        <tissue evidence="2">Lung</tissue>
    </source>
</reference>
<feature type="compositionally biased region" description="Basic residues" evidence="1">
    <location>
        <begin position="9"/>
        <end position="20"/>
    </location>
</feature>
<sequence>MRSREGRRSGGRRSPSRKITGRVGASGGQREKRNEVLLKIATEMPFPEDAMQKTVVLWKAPLKDAQELGMVGPREEGPLPPHAPLPAEDALRSRHPSAGCSQPVGPARGPAADWLRRRAEVMLLSLAPWATGKPRVSAGRRLQELRTGGNRWNRRRLKEPA</sequence>
<accession>A0A7J7W7Q3</accession>
<organism evidence="2 3">
    <name type="scientific">Rhinolophus ferrumequinum</name>
    <name type="common">Greater horseshoe bat</name>
    <dbReference type="NCBI Taxonomy" id="59479"/>
    <lineage>
        <taxon>Eukaryota</taxon>
        <taxon>Metazoa</taxon>
        <taxon>Chordata</taxon>
        <taxon>Craniata</taxon>
        <taxon>Vertebrata</taxon>
        <taxon>Euteleostomi</taxon>
        <taxon>Mammalia</taxon>
        <taxon>Eutheria</taxon>
        <taxon>Laurasiatheria</taxon>
        <taxon>Chiroptera</taxon>
        <taxon>Yinpterochiroptera</taxon>
        <taxon>Rhinolophoidea</taxon>
        <taxon>Rhinolophidae</taxon>
        <taxon>Rhinolophinae</taxon>
        <taxon>Rhinolophus</taxon>
    </lineage>
</organism>
<gene>
    <name evidence="2" type="ORF">mRhiFer1_008108</name>
</gene>
<feature type="region of interest" description="Disordered" evidence="1">
    <location>
        <begin position="70"/>
        <end position="109"/>
    </location>
</feature>
<dbReference type="AlphaFoldDB" id="A0A7J7W7Q3"/>